<dbReference type="GO" id="GO:0006559">
    <property type="term" value="P:L-phenylalanine catabolic process"/>
    <property type="evidence" value="ECO:0007669"/>
    <property type="project" value="InterPro"/>
</dbReference>
<dbReference type="GO" id="GO:0004411">
    <property type="term" value="F:homogentisate 1,2-dioxygenase activity"/>
    <property type="evidence" value="ECO:0007669"/>
    <property type="project" value="UniProtKB-EC"/>
</dbReference>
<keyword evidence="6" id="KW-0408">Iron</keyword>
<comment type="caution">
    <text evidence="9">The sequence shown here is derived from an EMBL/GenBank/DDBJ whole genome shotgun (WGS) entry which is preliminary data.</text>
</comment>
<comment type="pathway">
    <text evidence="1">Amino-acid degradation; L-phenylalanine degradation; acetoacetate and fumarate from L-phenylalanine: step 4/6.</text>
</comment>
<keyword evidence="4" id="KW-0223">Dioxygenase</keyword>
<dbReference type="InterPro" id="IPR011051">
    <property type="entry name" value="RmlC_Cupin_sf"/>
</dbReference>
<proteinExistence type="predicted"/>
<dbReference type="PANTHER" id="PTHR11056">
    <property type="entry name" value="HOMOGENTISATE 1,2-DIOXYGENASE"/>
    <property type="match status" value="1"/>
</dbReference>
<evidence type="ECO:0000256" key="3">
    <source>
        <dbReference type="ARBA" id="ARBA00022723"/>
    </source>
</evidence>
<dbReference type="Pfam" id="PF20510">
    <property type="entry name" value="HgmA_N"/>
    <property type="match status" value="1"/>
</dbReference>
<dbReference type="EC" id="1.13.11.5" evidence="2"/>
<dbReference type="InterPro" id="IPR046452">
    <property type="entry name" value="HgmA_N"/>
</dbReference>
<evidence type="ECO:0000256" key="1">
    <source>
        <dbReference type="ARBA" id="ARBA00004704"/>
    </source>
</evidence>
<dbReference type="AlphaFoldDB" id="A0AAD1UJN4"/>
<dbReference type="Proteomes" id="UP001295684">
    <property type="component" value="Unassembled WGS sequence"/>
</dbReference>
<feature type="domain" description="Homogentisate 1,2-dioxygenase N-terminal" evidence="8">
    <location>
        <begin position="19"/>
        <end position="135"/>
    </location>
</feature>
<evidence type="ECO:0000256" key="2">
    <source>
        <dbReference type="ARBA" id="ARBA00013127"/>
    </source>
</evidence>
<dbReference type="GO" id="GO:0046872">
    <property type="term" value="F:metal ion binding"/>
    <property type="evidence" value="ECO:0007669"/>
    <property type="project" value="UniProtKB-KW"/>
</dbReference>
<reference evidence="9" key="1">
    <citation type="submission" date="2023-07" db="EMBL/GenBank/DDBJ databases">
        <authorList>
            <consortium name="AG Swart"/>
            <person name="Singh M."/>
            <person name="Singh A."/>
            <person name="Seah K."/>
            <person name="Emmerich C."/>
        </authorList>
    </citation>
    <scope>NUCLEOTIDE SEQUENCE</scope>
    <source>
        <strain evidence="9">DP1</strain>
    </source>
</reference>
<evidence type="ECO:0000259" key="8">
    <source>
        <dbReference type="Pfam" id="PF20510"/>
    </source>
</evidence>
<evidence type="ECO:0000256" key="6">
    <source>
        <dbReference type="ARBA" id="ARBA00023004"/>
    </source>
</evidence>
<feature type="compositionally biased region" description="Basic and acidic residues" evidence="7">
    <location>
        <begin position="7"/>
        <end position="21"/>
    </location>
</feature>
<protein>
    <recommendedName>
        <fullName evidence="2">homogentisate 1,2-dioxygenase</fullName>
        <ecNumber evidence="2">1.13.11.5</ecNumber>
    </recommendedName>
</protein>
<evidence type="ECO:0000313" key="10">
    <source>
        <dbReference type="Proteomes" id="UP001295684"/>
    </source>
</evidence>
<keyword evidence="3" id="KW-0479">Metal-binding</keyword>
<dbReference type="EMBL" id="CAMPGE010007583">
    <property type="protein sequence ID" value="CAI2366499.1"/>
    <property type="molecule type" value="Genomic_DNA"/>
</dbReference>
<dbReference type="PANTHER" id="PTHR11056:SF0">
    <property type="entry name" value="HOMOGENTISATE 1,2-DIOXYGENASE"/>
    <property type="match status" value="1"/>
</dbReference>
<evidence type="ECO:0000313" key="9">
    <source>
        <dbReference type="EMBL" id="CAI2366499.1"/>
    </source>
</evidence>
<feature type="region of interest" description="Disordered" evidence="7">
    <location>
        <begin position="1"/>
        <end position="23"/>
    </location>
</feature>
<keyword evidence="10" id="KW-1185">Reference proteome</keyword>
<dbReference type="GO" id="GO:0006570">
    <property type="term" value="P:tyrosine metabolic process"/>
    <property type="evidence" value="ECO:0007669"/>
    <property type="project" value="InterPro"/>
</dbReference>
<dbReference type="GO" id="GO:0005737">
    <property type="term" value="C:cytoplasm"/>
    <property type="evidence" value="ECO:0007669"/>
    <property type="project" value="TreeGrafter"/>
</dbReference>
<evidence type="ECO:0000256" key="4">
    <source>
        <dbReference type="ARBA" id="ARBA00022964"/>
    </source>
</evidence>
<evidence type="ECO:0000256" key="7">
    <source>
        <dbReference type="SAM" id="MobiDB-lite"/>
    </source>
</evidence>
<name>A0AAD1UJN4_EUPCR</name>
<keyword evidence="5" id="KW-0560">Oxidoreductase</keyword>
<evidence type="ECO:0000256" key="5">
    <source>
        <dbReference type="ARBA" id="ARBA00023002"/>
    </source>
</evidence>
<sequence length="135" mass="15761">MSEENKEEVKGTTHTDEDQYHHGFGNHFESEAIEGALPKHRNNPQQCKFGLYAEQLSGTPFTYPRAKMQRSWLYRIMPTVAHPPYKALKDYNNLWIANFARDDDEEVFTTPQQMRWTPIDLPSEEITFVQGIQTV</sequence>
<dbReference type="InterPro" id="IPR005708">
    <property type="entry name" value="Homogentis_dOase"/>
</dbReference>
<gene>
    <name evidence="9" type="ORF">ECRASSUSDP1_LOCUS7772</name>
</gene>
<dbReference type="SUPFAM" id="SSF51182">
    <property type="entry name" value="RmlC-like cupins"/>
    <property type="match status" value="1"/>
</dbReference>
<organism evidence="9 10">
    <name type="scientific">Euplotes crassus</name>
    <dbReference type="NCBI Taxonomy" id="5936"/>
    <lineage>
        <taxon>Eukaryota</taxon>
        <taxon>Sar</taxon>
        <taxon>Alveolata</taxon>
        <taxon>Ciliophora</taxon>
        <taxon>Intramacronucleata</taxon>
        <taxon>Spirotrichea</taxon>
        <taxon>Hypotrichia</taxon>
        <taxon>Euplotida</taxon>
        <taxon>Euplotidae</taxon>
        <taxon>Moneuplotes</taxon>
    </lineage>
</organism>
<accession>A0AAD1UJN4</accession>